<name>A0A543KBX1_9RHOB</name>
<comment type="caution">
    <text evidence="2">The sequence shown here is derived from an EMBL/GenBank/DDBJ whole genome shotgun (WGS) entry which is preliminary data.</text>
</comment>
<evidence type="ECO:0000313" key="2">
    <source>
        <dbReference type="EMBL" id="TQM92575.1"/>
    </source>
</evidence>
<keyword evidence="1" id="KW-1133">Transmembrane helix</keyword>
<dbReference type="OrthoDB" id="8115457at2"/>
<dbReference type="AlphaFoldDB" id="A0A543KBX1"/>
<keyword evidence="3" id="KW-1185">Reference proteome</keyword>
<sequence length="106" mass="11794">MPKLIKLYIQQVIIGFGLSAAFTAILVYFDVANLQRLLLGSSDGLLGLFLIFFFNGLVFAGVQFAIRIMRMGYEDDDDDDDDRGMPIRTGELIPIRVSTGDRSGTR</sequence>
<feature type="transmembrane region" description="Helical" evidence="1">
    <location>
        <begin position="44"/>
        <end position="66"/>
    </location>
</feature>
<dbReference type="RefSeq" id="WP_142080257.1">
    <property type="nucleotide sequence ID" value="NZ_VFPT01000001.1"/>
</dbReference>
<dbReference type="EMBL" id="VFPT01000001">
    <property type="protein sequence ID" value="TQM92575.1"/>
    <property type="molecule type" value="Genomic_DNA"/>
</dbReference>
<evidence type="ECO:0000313" key="3">
    <source>
        <dbReference type="Proteomes" id="UP000320582"/>
    </source>
</evidence>
<organism evidence="2 3">
    <name type="scientific">Roseinatronobacter monicus</name>
    <dbReference type="NCBI Taxonomy" id="393481"/>
    <lineage>
        <taxon>Bacteria</taxon>
        <taxon>Pseudomonadati</taxon>
        <taxon>Pseudomonadota</taxon>
        <taxon>Alphaproteobacteria</taxon>
        <taxon>Rhodobacterales</taxon>
        <taxon>Paracoccaceae</taxon>
        <taxon>Roseinatronobacter</taxon>
    </lineage>
</organism>
<dbReference type="Proteomes" id="UP000320582">
    <property type="component" value="Unassembled WGS sequence"/>
</dbReference>
<gene>
    <name evidence="2" type="ORF">BD293_1185</name>
</gene>
<evidence type="ECO:0000256" key="1">
    <source>
        <dbReference type="SAM" id="Phobius"/>
    </source>
</evidence>
<proteinExistence type="predicted"/>
<accession>A0A543KBX1</accession>
<keyword evidence="1" id="KW-0472">Membrane</keyword>
<reference evidence="2 3" key="1">
    <citation type="submission" date="2019-06" db="EMBL/GenBank/DDBJ databases">
        <title>Genomic Encyclopedia of Archaeal and Bacterial Type Strains, Phase II (KMG-II): from individual species to whole genera.</title>
        <authorList>
            <person name="Goeker M."/>
        </authorList>
    </citation>
    <scope>NUCLEOTIDE SEQUENCE [LARGE SCALE GENOMIC DNA]</scope>
    <source>
        <strain evidence="2 3">DSM 18423</strain>
    </source>
</reference>
<keyword evidence="1" id="KW-0812">Transmembrane</keyword>
<protein>
    <submittedName>
        <fullName evidence="2">Uncharacterized protein</fullName>
    </submittedName>
</protein>
<feature type="transmembrane region" description="Helical" evidence="1">
    <location>
        <begin position="12"/>
        <end position="32"/>
    </location>
</feature>